<dbReference type="EMBL" id="SMAS01000003">
    <property type="protein sequence ID" value="TCT35571.1"/>
    <property type="molecule type" value="Genomic_DNA"/>
</dbReference>
<dbReference type="Pfam" id="PF01266">
    <property type="entry name" value="DAO"/>
    <property type="match status" value="1"/>
</dbReference>
<dbReference type="PANTHER" id="PTHR13847:SF289">
    <property type="entry name" value="GLYCINE OXIDASE"/>
    <property type="match status" value="1"/>
</dbReference>
<reference evidence="3 4" key="1">
    <citation type="submission" date="2019-03" db="EMBL/GenBank/DDBJ databases">
        <title>Genomic analyses of the natural microbiome of Caenorhabditis elegans.</title>
        <authorList>
            <person name="Samuel B."/>
        </authorList>
    </citation>
    <scope>NUCLEOTIDE SEQUENCE [LARGE SCALE GENOMIC DNA]</scope>
    <source>
        <strain evidence="3 4">JUb102</strain>
    </source>
</reference>
<dbReference type="InterPro" id="IPR036188">
    <property type="entry name" value="FAD/NAD-bd_sf"/>
</dbReference>
<evidence type="ECO:0000313" key="3">
    <source>
        <dbReference type="EMBL" id="TCT35571.1"/>
    </source>
</evidence>
<gene>
    <name evidence="3" type="ORF">EC835_10324</name>
</gene>
<dbReference type="Proteomes" id="UP000295055">
    <property type="component" value="Unassembled WGS sequence"/>
</dbReference>
<dbReference type="SUPFAM" id="SSF51905">
    <property type="entry name" value="FAD/NAD(P)-binding domain"/>
    <property type="match status" value="1"/>
</dbReference>
<protein>
    <submittedName>
        <fullName evidence="3">D-amino-acid dehydrogenase</fullName>
    </submittedName>
</protein>
<dbReference type="AlphaFoldDB" id="A0A4R3NKV1"/>
<proteinExistence type="predicted"/>
<dbReference type="Gene3D" id="3.30.9.10">
    <property type="entry name" value="D-Amino Acid Oxidase, subunit A, domain 2"/>
    <property type="match status" value="1"/>
</dbReference>
<evidence type="ECO:0000259" key="2">
    <source>
        <dbReference type="Pfam" id="PF01266"/>
    </source>
</evidence>
<name>A0A4R3NKV1_9GAMM</name>
<feature type="domain" description="FAD dependent oxidoreductase" evidence="2">
    <location>
        <begin position="7"/>
        <end position="393"/>
    </location>
</feature>
<dbReference type="GO" id="GO:0005737">
    <property type="term" value="C:cytoplasm"/>
    <property type="evidence" value="ECO:0007669"/>
    <property type="project" value="TreeGrafter"/>
</dbReference>
<evidence type="ECO:0000256" key="1">
    <source>
        <dbReference type="ARBA" id="ARBA00023002"/>
    </source>
</evidence>
<dbReference type="Gene3D" id="3.50.50.60">
    <property type="entry name" value="FAD/NAD(P)-binding domain"/>
    <property type="match status" value="2"/>
</dbReference>
<evidence type="ECO:0000313" key="4">
    <source>
        <dbReference type="Proteomes" id="UP000295055"/>
    </source>
</evidence>
<dbReference type="PANTHER" id="PTHR13847">
    <property type="entry name" value="SARCOSINE DEHYDROGENASE-RELATED"/>
    <property type="match status" value="1"/>
</dbReference>
<comment type="caution">
    <text evidence="3">The sequence shown here is derived from an EMBL/GenBank/DDBJ whole genome shotgun (WGS) entry which is preliminary data.</text>
</comment>
<dbReference type="RefSeq" id="WP_132495847.1">
    <property type="nucleotide sequence ID" value="NZ_SMAS01000003.1"/>
</dbReference>
<accession>A0A4R3NKV1</accession>
<dbReference type="GO" id="GO:0016491">
    <property type="term" value="F:oxidoreductase activity"/>
    <property type="evidence" value="ECO:0007669"/>
    <property type="project" value="UniProtKB-KW"/>
</dbReference>
<sequence length="415" mass="45618">MDNKYSVIVVGGGIVGLSIALSVQNQGTDVLLVDKNQIGSGASFGNAGHIATEQVFPVADPSVLKSIPSMLLDPLGALRIDWRYILPLTPWLLKLLGNMRHKPFMHIHHVLSMLNGASLASWQAFSKQWQLEDLVKIQGSLLVAEKPPTLEKLRRHGEYLNSMGVHNQLWDQSQLLAQQPELANNQIGGLFYPETGHVVDLALMHERLTQAFIQLGGKVLTECEVTAIDSSSASQARLTTSQGTFIADKVVIAGGAFSKSLVKMVSRINVPLETERGYHLMLPNEKGRLSIPISSMDRRFIMTPMNGGLRLAGTVEYAGLKRPPNMQRARHFLPLANPMLKTPLDSQNTSEWMGFRPTISDSLPVIDQKGPYVFAFGHQHLGLTQAAITADIVNNMIHGQPTPLDCSPFSIKRFL</sequence>
<dbReference type="OrthoDB" id="9805337at2"/>
<dbReference type="SUPFAM" id="SSF54373">
    <property type="entry name" value="FAD-linked reductases, C-terminal domain"/>
    <property type="match status" value="1"/>
</dbReference>
<organism evidence="3 4">
    <name type="scientific">Providencia alcalifaciens</name>
    <dbReference type="NCBI Taxonomy" id="126385"/>
    <lineage>
        <taxon>Bacteria</taxon>
        <taxon>Pseudomonadati</taxon>
        <taxon>Pseudomonadota</taxon>
        <taxon>Gammaproteobacteria</taxon>
        <taxon>Enterobacterales</taxon>
        <taxon>Morganellaceae</taxon>
        <taxon>Providencia</taxon>
    </lineage>
</organism>
<keyword evidence="1" id="KW-0560">Oxidoreductase</keyword>
<dbReference type="InterPro" id="IPR006076">
    <property type="entry name" value="FAD-dep_OxRdtase"/>
</dbReference>